<evidence type="ECO:0000256" key="1">
    <source>
        <dbReference type="ARBA" id="ARBA00023015"/>
    </source>
</evidence>
<evidence type="ECO:0000259" key="5">
    <source>
        <dbReference type="PROSITE" id="PS50949"/>
    </source>
</evidence>
<dbReference type="Gene3D" id="1.10.10.10">
    <property type="entry name" value="Winged helix-like DNA-binding domain superfamily/Winged helix DNA-binding domain"/>
    <property type="match status" value="1"/>
</dbReference>
<keyword evidence="3" id="KW-0804">Transcription</keyword>
<evidence type="ECO:0000313" key="7">
    <source>
        <dbReference type="Proteomes" id="UP001239680"/>
    </source>
</evidence>
<evidence type="ECO:0000256" key="4">
    <source>
        <dbReference type="SAM" id="MobiDB-lite"/>
    </source>
</evidence>
<keyword evidence="7" id="KW-1185">Reference proteome</keyword>
<accession>A0ABU0W1T4</accession>
<dbReference type="InterPro" id="IPR011711">
    <property type="entry name" value="GntR_C"/>
</dbReference>
<dbReference type="Pfam" id="PF00392">
    <property type="entry name" value="GntR"/>
    <property type="match status" value="1"/>
</dbReference>
<dbReference type="InterPro" id="IPR000524">
    <property type="entry name" value="Tscrpt_reg_HTH_GntR"/>
</dbReference>
<dbReference type="PROSITE" id="PS50949">
    <property type="entry name" value="HTH_GNTR"/>
    <property type="match status" value="1"/>
</dbReference>
<feature type="region of interest" description="Disordered" evidence="4">
    <location>
        <begin position="1"/>
        <end position="20"/>
    </location>
</feature>
<evidence type="ECO:0000256" key="2">
    <source>
        <dbReference type="ARBA" id="ARBA00023125"/>
    </source>
</evidence>
<feature type="compositionally biased region" description="Polar residues" evidence="4">
    <location>
        <begin position="1"/>
        <end position="17"/>
    </location>
</feature>
<reference evidence="6 7" key="1">
    <citation type="submission" date="2023-08" db="EMBL/GenBank/DDBJ databases">
        <title>Characterization of two Paracoccaceae strains isolated from Phycosphere and proposal of Xinfangfangia lacusdiani sp. nov.</title>
        <authorList>
            <person name="Deng Y."/>
            <person name="Zhang Y.Q."/>
        </authorList>
    </citation>
    <scope>NUCLEOTIDE SEQUENCE [LARGE SCALE GENOMIC DNA]</scope>
    <source>
        <strain evidence="6 7">CPCC 101601</strain>
    </source>
</reference>
<dbReference type="InterPro" id="IPR008920">
    <property type="entry name" value="TF_FadR/GntR_C"/>
</dbReference>
<dbReference type="Gene3D" id="1.20.120.530">
    <property type="entry name" value="GntR ligand-binding domain-like"/>
    <property type="match status" value="1"/>
</dbReference>
<dbReference type="EMBL" id="JAVDBT010000019">
    <property type="protein sequence ID" value="MDQ2067937.1"/>
    <property type="molecule type" value="Genomic_DNA"/>
</dbReference>
<proteinExistence type="predicted"/>
<name>A0ABU0W1T4_9RHOB</name>
<dbReference type="PANTHER" id="PTHR43537:SF49">
    <property type="entry name" value="TRANSCRIPTIONAL REGULATORY PROTEIN"/>
    <property type="match status" value="1"/>
</dbReference>
<sequence>MSSTEIAQADENSSVPRSDTRGDEVFDKILNMILTCELPPGAFVNESTLATAFGVSRGPVREAIRRLQGIQLVTREPYVRARVVTLTRRGVVELFETREALEGFSCRLAAQNMTDVKILALEQDVERARQPDAAPFDFHERIVREGGNQRIISILCGDLYHLLRIYRRMSGAVPERKEVASHEHWQIIRALKIREAELAESLMRSHIRRASEQILSSGSFED</sequence>
<evidence type="ECO:0000313" key="6">
    <source>
        <dbReference type="EMBL" id="MDQ2067937.1"/>
    </source>
</evidence>
<dbReference type="SMART" id="SM00345">
    <property type="entry name" value="HTH_GNTR"/>
    <property type="match status" value="1"/>
</dbReference>
<feature type="domain" description="HTH gntR-type" evidence="5">
    <location>
        <begin position="19"/>
        <end position="87"/>
    </location>
</feature>
<keyword evidence="1" id="KW-0805">Transcription regulation</keyword>
<dbReference type="Proteomes" id="UP001239680">
    <property type="component" value="Unassembled WGS sequence"/>
</dbReference>
<dbReference type="SMART" id="SM00895">
    <property type="entry name" value="FCD"/>
    <property type="match status" value="1"/>
</dbReference>
<dbReference type="PANTHER" id="PTHR43537">
    <property type="entry name" value="TRANSCRIPTIONAL REGULATOR, GNTR FAMILY"/>
    <property type="match status" value="1"/>
</dbReference>
<organism evidence="6 7">
    <name type="scientific">Pseudogemmobacter lacusdianii</name>
    <dbReference type="NCBI Taxonomy" id="3069608"/>
    <lineage>
        <taxon>Bacteria</taxon>
        <taxon>Pseudomonadati</taxon>
        <taxon>Pseudomonadota</taxon>
        <taxon>Alphaproteobacteria</taxon>
        <taxon>Rhodobacterales</taxon>
        <taxon>Paracoccaceae</taxon>
        <taxon>Pseudogemmobacter</taxon>
    </lineage>
</organism>
<dbReference type="InterPro" id="IPR036390">
    <property type="entry name" value="WH_DNA-bd_sf"/>
</dbReference>
<dbReference type="RefSeq" id="WP_306681649.1">
    <property type="nucleotide sequence ID" value="NZ_JAVDBT010000019.1"/>
</dbReference>
<gene>
    <name evidence="6" type="ORF">Q9295_16295</name>
</gene>
<dbReference type="SUPFAM" id="SSF46785">
    <property type="entry name" value="Winged helix' DNA-binding domain"/>
    <property type="match status" value="1"/>
</dbReference>
<keyword evidence="2" id="KW-0238">DNA-binding</keyword>
<dbReference type="Pfam" id="PF07729">
    <property type="entry name" value="FCD"/>
    <property type="match status" value="1"/>
</dbReference>
<dbReference type="SUPFAM" id="SSF48008">
    <property type="entry name" value="GntR ligand-binding domain-like"/>
    <property type="match status" value="1"/>
</dbReference>
<comment type="caution">
    <text evidence="6">The sequence shown here is derived from an EMBL/GenBank/DDBJ whole genome shotgun (WGS) entry which is preliminary data.</text>
</comment>
<dbReference type="InterPro" id="IPR036388">
    <property type="entry name" value="WH-like_DNA-bd_sf"/>
</dbReference>
<protein>
    <submittedName>
        <fullName evidence="6">GntR family transcriptional regulator</fullName>
    </submittedName>
</protein>
<evidence type="ECO:0000256" key="3">
    <source>
        <dbReference type="ARBA" id="ARBA00023163"/>
    </source>
</evidence>